<evidence type="ECO:0000313" key="3">
    <source>
        <dbReference type="EMBL" id="KAK6953221.1"/>
    </source>
</evidence>
<keyword evidence="1" id="KW-0479">Metal-binding</keyword>
<evidence type="ECO:0008006" key="5">
    <source>
        <dbReference type="Google" id="ProtNLM"/>
    </source>
</evidence>
<dbReference type="Gene3D" id="1.10.4080.10">
    <property type="entry name" value="ADP-ribosylation/Crystallin J1"/>
    <property type="match status" value="1"/>
</dbReference>
<dbReference type="SUPFAM" id="SSF101478">
    <property type="entry name" value="ADP-ribosylglycohydrolase"/>
    <property type="match status" value="1"/>
</dbReference>
<dbReference type="GO" id="GO:0046872">
    <property type="term" value="F:metal ion binding"/>
    <property type="evidence" value="ECO:0007669"/>
    <property type="project" value="UniProtKB-KW"/>
</dbReference>
<dbReference type="Gene3D" id="2.60.120.560">
    <property type="entry name" value="Exo-inulinase, domain 1"/>
    <property type="match status" value="1"/>
</dbReference>
<feature type="binding site" evidence="1">
    <location>
        <position position="76"/>
    </location>
    <ligand>
        <name>Mg(2+)</name>
        <dbReference type="ChEBI" id="CHEBI:18420"/>
        <label>1</label>
    </ligand>
</feature>
<dbReference type="Proteomes" id="UP001369815">
    <property type="component" value="Unassembled WGS sequence"/>
</dbReference>
<keyword evidence="4" id="KW-1185">Reference proteome</keyword>
<dbReference type="InterPro" id="IPR036705">
    <property type="entry name" value="Ribosyl_crysJ1_sf"/>
</dbReference>
<dbReference type="AlphaFoldDB" id="A0AAX6MM12"/>
<feature type="compositionally biased region" description="Polar residues" evidence="2">
    <location>
        <begin position="121"/>
        <end position="134"/>
    </location>
</feature>
<name>A0AAX6MM12_9PEZI</name>
<evidence type="ECO:0000256" key="1">
    <source>
        <dbReference type="PIRSR" id="PIRSR605502-1"/>
    </source>
</evidence>
<dbReference type="InterPro" id="IPR005502">
    <property type="entry name" value="Ribosyl_crysJ1"/>
</dbReference>
<protein>
    <recommendedName>
        <fullName evidence="5">ADP-ribosylglycohydrolase</fullName>
    </recommendedName>
</protein>
<reference evidence="3 4" key="1">
    <citation type="journal article" date="2024" name="Front Chem Biol">
        <title>Unveiling the potential of Daldinia eschscholtzii MFLUCC 19-0629 through bioactivity and bioinformatics studies for enhanced sustainable agriculture production.</title>
        <authorList>
            <person name="Brooks S."/>
            <person name="Weaver J.A."/>
            <person name="Klomchit A."/>
            <person name="Alharthi S.A."/>
            <person name="Onlamun T."/>
            <person name="Nurani R."/>
            <person name="Vong T.K."/>
            <person name="Alberti F."/>
            <person name="Greco C."/>
        </authorList>
    </citation>
    <scope>NUCLEOTIDE SEQUENCE [LARGE SCALE GENOMIC DNA]</scope>
    <source>
        <strain evidence="3">MFLUCC 19-0629</strain>
    </source>
</reference>
<evidence type="ECO:0000313" key="4">
    <source>
        <dbReference type="Proteomes" id="UP001369815"/>
    </source>
</evidence>
<dbReference type="Pfam" id="PF03747">
    <property type="entry name" value="ADP_ribosyl_GH"/>
    <property type="match status" value="1"/>
</dbReference>
<comment type="cofactor">
    <cofactor evidence="1">
        <name>Mg(2+)</name>
        <dbReference type="ChEBI" id="CHEBI:18420"/>
    </cofactor>
    <text evidence="1">Binds 2 magnesium ions per subunit.</text>
</comment>
<keyword evidence="1" id="KW-0460">Magnesium</keyword>
<comment type="caution">
    <text evidence="3">The sequence shown here is derived from an EMBL/GenBank/DDBJ whole genome shotgun (WGS) entry which is preliminary data.</text>
</comment>
<accession>A0AAX6MM12</accession>
<organism evidence="3 4">
    <name type="scientific">Daldinia eschscholtzii</name>
    <dbReference type="NCBI Taxonomy" id="292717"/>
    <lineage>
        <taxon>Eukaryota</taxon>
        <taxon>Fungi</taxon>
        <taxon>Dikarya</taxon>
        <taxon>Ascomycota</taxon>
        <taxon>Pezizomycotina</taxon>
        <taxon>Sordariomycetes</taxon>
        <taxon>Xylariomycetidae</taxon>
        <taxon>Xylariales</taxon>
        <taxon>Hypoxylaceae</taxon>
        <taxon>Daldinia</taxon>
    </lineage>
</organism>
<feature type="region of interest" description="Disordered" evidence="2">
    <location>
        <begin position="119"/>
        <end position="146"/>
    </location>
</feature>
<proteinExistence type="predicted"/>
<evidence type="ECO:0000256" key="2">
    <source>
        <dbReference type="SAM" id="MobiDB-lite"/>
    </source>
</evidence>
<gene>
    <name evidence="3" type="ORF">Daesc_005521</name>
</gene>
<sequence>MQQQKEESTQMENGTKQSLPPDYLERVYAGVLGKLIGVYMGRPFEGWTHEHILAELGHVRYYVNEKLKLPIVVTDDDISGTFTFVRALEEHYSPNYNSAQKQESHNESGDEMDITEVLEPSGTSESQDTPGTSETPDIPEPPQEDPITAEQIGKTWLNNVIKNRTVFWWGGNGVSTEHTAFLNLRKGIKAPHSGSIKTNGRTIAEQIGAQIFIDGFAMTAPGNPALAARLTKAAASVSHDGEAVYAAQLWAAMEAEAFVSKDVNHLLDTGLSFVPSDSLIATLVQDVRSWCQDDDDWMYTRQRIEKKYGYDKFPGLCHVIPNHGIMIMSLIYGGDDFAEAMHIVNTSGWDTDCNSGNVGCLVAIMHGLEALEYDENDKAKCYDWRGPLSDCALISSADAGYSINNAANITYDIVNTGRKLAGQDGLTSPKQGAQFHFSLPGSIQGFQCTRGKDFTDQVPAIKQAVDTSKRPGLRIGSPTSTYSYSYSYGVHVMTPTFIPPTISQIDLYELAASPLVYPGQVVSALIQFDPDSNIQRDTTVKLVVRAYTHKDQLETLEGGDVKLTGGKPQVLKWRVPIGLGCRPVQAIGIYVEYGKPLWLDHLRWDGTPALVLEPGNAQDGPRTFYKRSFVNGADVFDISGGTFVVAQDQGEGIVTYGTREWTDYRAIFRDFIVNIGEPAGVAMRVRGLNRYYALFFYKGGSDTGSAGNRVALVKARDEERIELTSAEFDWNYDVSYSITFKVSGDLLYARVGKTELSARDAEYPGGGIGMVATDGSILVGSVKIGPLV</sequence>
<feature type="binding site" evidence="1">
    <location>
        <position position="77"/>
    </location>
    <ligand>
        <name>Mg(2+)</name>
        <dbReference type="ChEBI" id="CHEBI:18420"/>
        <label>1</label>
    </ligand>
</feature>
<dbReference type="EMBL" id="JBANMG010000005">
    <property type="protein sequence ID" value="KAK6953221.1"/>
    <property type="molecule type" value="Genomic_DNA"/>
</dbReference>